<gene>
    <name evidence="5" type="ORF">CINCED_3A004949</name>
</gene>
<dbReference type="EMBL" id="CABPRJ010000950">
    <property type="protein sequence ID" value="VVC31624.1"/>
    <property type="molecule type" value="Genomic_DNA"/>
</dbReference>
<dbReference type="Gene3D" id="3.30.1370.10">
    <property type="entry name" value="K Homology domain, type 1"/>
    <property type="match status" value="2"/>
</dbReference>
<dbReference type="PROSITE" id="PS50084">
    <property type="entry name" value="KH_TYPE_1"/>
    <property type="match status" value="2"/>
</dbReference>
<feature type="region of interest" description="Disordered" evidence="3">
    <location>
        <begin position="91"/>
        <end position="113"/>
    </location>
</feature>
<dbReference type="SUPFAM" id="SSF54791">
    <property type="entry name" value="Eukaryotic type KH-domain (KH-domain type I)"/>
    <property type="match status" value="2"/>
</dbReference>
<evidence type="ECO:0000256" key="3">
    <source>
        <dbReference type="SAM" id="MobiDB-lite"/>
    </source>
</evidence>
<sequence>MKRFNDGHSNAPFKRPKMGPDDIELRVLIPSKVAGSIIGKGGFNISRLRTDYNATVTVPDCPGPERILTIISSNDNALKVLGEVMNNLEDGGSRFKRGGGTGGGQGNNENPGETDVDVRMLVHQSQAGCIIGKGGLKVKELREKTGSRIKIYTSCCPMSTDRVVQITGKPNTCSDCVREVLDLLKTAPVKGAEDPYDPNNYDEYYSDEYGGYGNPAGGGGGGGMRGGNMNRGPPGPGRFQGGGGGPMNNRGM</sequence>
<dbReference type="CDD" id="cd22433">
    <property type="entry name" value="KH-I_HNRNPK_rpt2"/>
    <property type="match status" value="1"/>
</dbReference>
<dbReference type="InterPro" id="IPR004087">
    <property type="entry name" value="KH_dom"/>
</dbReference>
<feature type="region of interest" description="Disordered" evidence="3">
    <location>
        <begin position="216"/>
        <end position="252"/>
    </location>
</feature>
<feature type="domain" description="K Homology" evidence="4">
    <location>
        <begin position="114"/>
        <end position="185"/>
    </location>
</feature>
<proteinExistence type="predicted"/>
<name>A0A5E4MJ97_9HEMI</name>
<protein>
    <submittedName>
        <fullName evidence="5">K Homology domain,K Homology domain, type 1</fullName>
    </submittedName>
</protein>
<dbReference type="AlphaFoldDB" id="A0A5E4MJ97"/>
<accession>A0A5E4MJ97</accession>
<dbReference type="GO" id="GO:0003723">
    <property type="term" value="F:RNA binding"/>
    <property type="evidence" value="ECO:0007669"/>
    <property type="project" value="UniProtKB-UniRule"/>
</dbReference>
<organism evidence="5 6">
    <name type="scientific">Cinara cedri</name>
    <dbReference type="NCBI Taxonomy" id="506608"/>
    <lineage>
        <taxon>Eukaryota</taxon>
        <taxon>Metazoa</taxon>
        <taxon>Ecdysozoa</taxon>
        <taxon>Arthropoda</taxon>
        <taxon>Hexapoda</taxon>
        <taxon>Insecta</taxon>
        <taxon>Pterygota</taxon>
        <taxon>Neoptera</taxon>
        <taxon>Paraneoptera</taxon>
        <taxon>Hemiptera</taxon>
        <taxon>Sternorrhyncha</taxon>
        <taxon>Aphidomorpha</taxon>
        <taxon>Aphidoidea</taxon>
        <taxon>Aphididae</taxon>
        <taxon>Lachninae</taxon>
        <taxon>Cinara</taxon>
    </lineage>
</organism>
<keyword evidence="1" id="KW-0677">Repeat</keyword>
<dbReference type="OrthoDB" id="1937934at2759"/>
<dbReference type="Proteomes" id="UP000325440">
    <property type="component" value="Unassembled WGS sequence"/>
</dbReference>
<evidence type="ECO:0000313" key="6">
    <source>
        <dbReference type="Proteomes" id="UP000325440"/>
    </source>
</evidence>
<evidence type="ECO:0000256" key="2">
    <source>
        <dbReference type="PROSITE-ProRule" id="PRU00117"/>
    </source>
</evidence>
<evidence type="ECO:0000259" key="4">
    <source>
        <dbReference type="SMART" id="SM00322"/>
    </source>
</evidence>
<dbReference type="CDD" id="cd22432">
    <property type="entry name" value="KH-I_HNRNPK_rpt1"/>
    <property type="match status" value="1"/>
</dbReference>
<dbReference type="PANTHER" id="PTHR10288">
    <property type="entry name" value="KH DOMAIN CONTAINING RNA BINDING PROTEIN"/>
    <property type="match status" value="1"/>
</dbReference>
<dbReference type="GO" id="GO:0010468">
    <property type="term" value="P:regulation of gene expression"/>
    <property type="evidence" value="ECO:0007669"/>
    <property type="project" value="UniProtKB-ARBA"/>
</dbReference>
<keyword evidence="2" id="KW-0694">RNA-binding</keyword>
<evidence type="ECO:0000313" key="5">
    <source>
        <dbReference type="EMBL" id="VVC31624.1"/>
    </source>
</evidence>
<dbReference type="InterPro" id="IPR004088">
    <property type="entry name" value="KH_dom_type_1"/>
</dbReference>
<reference evidence="5 6" key="1">
    <citation type="submission" date="2019-08" db="EMBL/GenBank/DDBJ databases">
        <authorList>
            <person name="Alioto T."/>
            <person name="Alioto T."/>
            <person name="Gomez Garrido J."/>
        </authorList>
    </citation>
    <scope>NUCLEOTIDE SEQUENCE [LARGE SCALE GENOMIC DNA]</scope>
</reference>
<keyword evidence="6" id="KW-1185">Reference proteome</keyword>
<evidence type="ECO:0000256" key="1">
    <source>
        <dbReference type="ARBA" id="ARBA00022737"/>
    </source>
</evidence>
<dbReference type="InterPro" id="IPR036612">
    <property type="entry name" value="KH_dom_type_1_sf"/>
</dbReference>
<dbReference type="SMART" id="SM00322">
    <property type="entry name" value="KH"/>
    <property type="match status" value="2"/>
</dbReference>
<feature type="domain" description="K Homology" evidence="4">
    <location>
        <begin position="21"/>
        <end position="89"/>
    </location>
</feature>
<dbReference type="Pfam" id="PF00013">
    <property type="entry name" value="KH_1"/>
    <property type="match status" value="2"/>
</dbReference>
<feature type="compositionally biased region" description="Gly residues" evidence="3">
    <location>
        <begin position="216"/>
        <end position="226"/>
    </location>
</feature>